<keyword evidence="3" id="KW-1185">Reference proteome</keyword>
<gene>
    <name evidence="2" type="ORF">SAMN05421810_10694</name>
</gene>
<proteinExistence type="predicted"/>
<accession>A0A1I5XIM5</accession>
<dbReference type="AlphaFoldDB" id="A0A1I5XIM5"/>
<evidence type="ECO:0000256" key="1">
    <source>
        <dbReference type="SAM" id="MobiDB-lite"/>
    </source>
</evidence>
<evidence type="ECO:0000313" key="3">
    <source>
        <dbReference type="Proteomes" id="UP000198727"/>
    </source>
</evidence>
<dbReference type="EMBL" id="FOWW01000006">
    <property type="protein sequence ID" value="SFQ31823.1"/>
    <property type="molecule type" value="Genomic_DNA"/>
</dbReference>
<dbReference type="Proteomes" id="UP000198727">
    <property type="component" value="Unassembled WGS sequence"/>
</dbReference>
<name>A0A1I5XIM5_9PSEU</name>
<evidence type="ECO:0000313" key="2">
    <source>
        <dbReference type="EMBL" id="SFQ31823.1"/>
    </source>
</evidence>
<organism evidence="2 3">
    <name type="scientific">Amycolatopsis arida</name>
    <dbReference type="NCBI Taxonomy" id="587909"/>
    <lineage>
        <taxon>Bacteria</taxon>
        <taxon>Bacillati</taxon>
        <taxon>Actinomycetota</taxon>
        <taxon>Actinomycetes</taxon>
        <taxon>Pseudonocardiales</taxon>
        <taxon>Pseudonocardiaceae</taxon>
        <taxon>Amycolatopsis</taxon>
    </lineage>
</organism>
<sequence>MVPPDAGYARQPGGGGQVRTVAEPPPTRDGGGPWYHADGHGSAHQPYGPYHSPPVRLESEDEPLPSPVRFHRAALARRAPFPW</sequence>
<protein>
    <submittedName>
        <fullName evidence="2">Uncharacterized protein</fullName>
    </submittedName>
</protein>
<reference evidence="3" key="1">
    <citation type="submission" date="2016-10" db="EMBL/GenBank/DDBJ databases">
        <authorList>
            <person name="Varghese N."/>
            <person name="Submissions S."/>
        </authorList>
    </citation>
    <scope>NUCLEOTIDE SEQUENCE [LARGE SCALE GENOMIC DNA]</scope>
    <source>
        <strain evidence="3">CGMCC 4.5579</strain>
    </source>
</reference>
<feature type="region of interest" description="Disordered" evidence="1">
    <location>
        <begin position="1"/>
        <end position="65"/>
    </location>
</feature>